<protein>
    <submittedName>
        <fullName evidence="4">Sugar transferase</fullName>
    </submittedName>
</protein>
<dbReference type="Proteomes" id="UP000321456">
    <property type="component" value="Unassembled WGS sequence"/>
</dbReference>
<keyword evidence="5" id="KW-1185">Reference proteome</keyword>
<feature type="domain" description="Bacterial sugar transferase" evidence="3">
    <location>
        <begin position="11"/>
        <end position="186"/>
    </location>
</feature>
<reference evidence="4 5" key="1">
    <citation type="submission" date="2019-08" db="EMBL/GenBank/DDBJ databases">
        <title>Professor.</title>
        <authorList>
            <person name="Park J.S."/>
        </authorList>
    </citation>
    <scope>NUCLEOTIDE SEQUENCE [LARGE SCALE GENOMIC DNA]</scope>
    <source>
        <strain evidence="4 5">176CP5-101</strain>
    </source>
</reference>
<dbReference type="EMBL" id="VRUR01000002">
    <property type="protein sequence ID" value="TXN35980.1"/>
    <property type="molecule type" value="Genomic_DNA"/>
</dbReference>
<evidence type="ECO:0000256" key="1">
    <source>
        <dbReference type="ARBA" id="ARBA00006464"/>
    </source>
</evidence>
<evidence type="ECO:0000256" key="2">
    <source>
        <dbReference type="SAM" id="Phobius"/>
    </source>
</evidence>
<keyword evidence="2" id="KW-1133">Transmembrane helix</keyword>
<comment type="similarity">
    <text evidence="1">Belongs to the bacterial sugar transferase family.</text>
</comment>
<dbReference type="AlphaFoldDB" id="A0A5C8V342"/>
<feature type="transmembrane region" description="Helical" evidence="2">
    <location>
        <begin position="16"/>
        <end position="39"/>
    </location>
</feature>
<keyword evidence="4" id="KW-0808">Transferase</keyword>
<sequence length="209" mass="24299">MVKSFYTLLLKPLADFVLALTLLVLLFPIGFFTSILLYISNNGSVFYMQPRPGRYGEIFTLIKFKTMNDAVDEDGYLLSDTVRLTPIGRKVRELSLDELPQLINILKGEMSFIGPRPLLKSYLPYYSEEEHRRHDVKPGITGLAQISGRNQLYWDKRMEKDIEYVNTISLKTDLVILFKTIIKVIKREDIEVDPYSKMVDFITFKKMQN</sequence>
<evidence type="ECO:0000313" key="5">
    <source>
        <dbReference type="Proteomes" id="UP000321456"/>
    </source>
</evidence>
<proteinExistence type="inferred from homology"/>
<gene>
    <name evidence="4" type="ORF">FVB32_15580</name>
</gene>
<comment type="caution">
    <text evidence="4">The sequence shown here is derived from an EMBL/GenBank/DDBJ whole genome shotgun (WGS) entry which is preliminary data.</text>
</comment>
<dbReference type="GO" id="GO:0016780">
    <property type="term" value="F:phosphotransferase activity, for other substituted phosphate groups"/>
    <property type="evidence" value="ECO:0007669"/>
    <property type="project" value="TreeGrafter"/>
</dbReference>
<organism evidence="4 5">
    <name type="scientific">Flagellimonas hymeniacidonis</name>
    <dbReference type="NCBI Taxonomy" id="2603628"/>
    <lineage>
        <taxon>Bacteria</taxon>
        <taxon>Pseudomonadati</taxon>
        <taxon>Bacteroidota</taxon>
        <taxon>Flavobacteriia</taxon>
        <taxon>Flavobacteriales</taxon>
        <taxon>Flavobacteriaceae</taxon>
        <taxon>Flagellimonas</taxon>
    </lineage>
</organism>
<name>A0A5C8V342_9FLAO</name>
<dbReference type="InterPro" id="IPR003362">
    <property type="entry name" value="Bact_transf"/>
</dbReference>
<dbReference type="RefSeq" id="WP_147744751.1">
    <property type="nucleotide sequence ID" value="NZ_VRUR01000002.1"/>
</dbReference>
<keyword evidence="2" id="KW-0472">Membrane</keyword>
<evidence type="ECO:0000259" key="3">
    <source>
        <dbReference type="Pfam" id="PF02397"/>
    </source>
</evidence>
<evidence type="ECO:0000313" key="4">
    <source>
        <dbReference type="EMBL" id="TXN35980.1"/>
    </source>
</evidence>
<keyword evidence="2" id="KW-0812">Transmembrane</keyword>
<dbReference type="PANTHER" id="PTHR30576">
    <property type="entry name" value="COLANIC BIOSYNTHESIS UDP-GLUCOSE LIPID CARRIER TRANSFERASE"/>
    <property type="match status" value="1"/>
</dbReference>
<dbReference type="PANTHER" id="PTHR30576:SF8">
    <property type="entry name" value="UNDECAPRENYL-PHOSPHATE GALACTOSE PHOSPHOTRANSFERASE"/>
    <property type="match status" value="1"/>
</dbReference>
<dbReference type="Pfam" id="PF02397">
    <property type="entry name" value="Bac_transf"/>
    <property type="match status" value="1"/>
</dbReference>
<accession>A0A5C8V342</accession>